<evidence type="ECO:0000256" key="1">
    <source>
        <dbReference type="ARBA" id="ARBA00022729"/>
    </source>
</evidence>
<evidence type="ECO:0000256" key="2">
    <source>
        <dbReference type="ARBA" id="ARBA00022761"/>
    </source>
</evidence>
<protein>
    <submittedName>
        <fullName evidence="9">Vitellogenin 3</fullName>
    </submittedName>
</protein>
<dbReference type="InterPro" id="IPR001747">
    <property type="entry name" value="Vitellogenin_N"/>
</dbReference>
<dbReference type="SMART" id="SM00216">
    <property type="entry name" value="VWD"/>
    <property type="match status" value="1"/>
</dbReference>
<gene>
    <name evidence="9" type="primary">Vg3</name>
</gene>
<feature type="domain" description="Vitellogenin" evidence="7">
    <location>
        <begin position="23"/>
        <end position="804"/>
    </location>
</feature>
<dbReference type="Pfam" id="PF09172">
    <property type="entry name" value="Vit_open_b-sht"/>
    <property type="match status" value="1"/>
</dbReference>
<keyword evidence="1 6" id="KW-0732">Signal</keyword>
<reference evidence="9" key="1">
    <citation type="journal article" date="2019" name="Front. Physiol.">
        <title>Identification and Expression Patterns of Three Vitellogenin Genes and Their Roles in Reproduction of the Alligatorweed Flea Beetle Agasicles hygrophila (Coleoptera: Chrysomelidae).</title>
        <authorList>
            <person name="Zhang H."/>
            <person name="Wang Y."/>
            <person name="Liu Y."/>
            <person name="Zhao M."/>
            <person name="Jin J."/>
            <person name="Zhou Z."/>
            <person name="Guo J."/>
        </authorList>
    </citation>
    <scope>NUCLEOTIDE SEQUENCE</scope>
</reference>
<dbReference type="SUPFAM" id="SSF56968">
    <property type="entry name" value="Lipovitellin-phosvitin complex, beta-sheet shell regions"/>
    <property type="match status" value="2"/>
</dbReference>
<organism evidence="9">
    <name type="scientific">Agasicles hygrophila</name>
    <dbReference type="NCBI Taxonomy" id="715812"/>
    <lineage>
        <taxon>Eukaryota</taxon>
        <taxon>Metazoa</taxon>
        <taxon>Ecdysozoa</taxon>
        <taxon>Arthropoda</taxon>
        <taxon>Hexapoda</taxon>
        <taxon>Insecta</taxon>
        <taxon>Pterygota</taxon>
        <taxon>Neoptera</taxon>
        <taxon>Endopterygota</taxon>
        <taxon>Coleoptera</taxon>
        <taxon>Polyphaga</taxon>
        <taxon>Cucujiformia</taxon>
        <taxon>Chrysomeloidea</taxon>
        <taxon>Chrysomelidae</taxon>
        <taxon>Galerucinae</taxon>
        <taxon>Alticini</taxon>
        <taxon>Agasicles</taxon>
    </lineage>
</organism>
<dbReference type="Pfam" id="PF01347">
    <property type="entry name" value="Vitellogenin_N"/>
    <property type="match status" value="1"/>
</dbReference>
<dbReference type="InterPro" id="IPR001846">
    <property type="entry name" value="VWF_type-D"/>
</dbReference>
<feature type="compositionally biased region" description="Basic residues" evidence="5">
    <location>
        <begin position="371"/>
        <end position="380"/>
    </location>
</feature>
<dbReference type="PROSITE" id="PS51211">
    <property type="entry name" value="VITELLOGENIN"/>
    <property type="match status" value="1"/>
</dbReference>
<dbReference type="GO" id="GO:0045735">
    <property type="term" value="F:nutrient reservoir activity"/>
    <property type="evidence" value="ECO:0007669"/>
    <property type="project" value="UniProtKB-KW"/>
</dbReference>
<comment type="caution">
    <text evidence="4">Lacks conserved residue(s) required for the propagation of feature annotation.</text>
</comment>
<evidence type="ECO:0000259" key="8">
    <source>
        <dbReference type="PROSITE" id="PS51233"/>
    </source>
</evidence>
<dbReference type="Pfam" id="PF00094">
    <property type="entry name" value="VWD"/>
    <property type="match status" value="1"/>
</dbReference>
<evidence type="ECO:0000256" key="3">
    <source>
        <dbReference type="ARBA" id="ARBA00023157"/>
    </source>
</evidence>
<dbReference type="PANTHER" id="PTHR23345">
    <property type="entry name" value="VITELLOGENIN-RELATED"/>
    <property type="match status" value="1"/>
</dbReference>
<dbReference type="InterPro" id="IPR015819">
    <property type="entry name" value="Lipid_transp_b-sht_shell"/>
</dbReference>
<dbReference type="Gene3D" id="2.30.230.10">
    <property type="entry name" value="Lipovitellin, beta-sheet shell regions, chain A"/>
    <property type="match status" value="1"/>
</dbReference>
<evidence type="ECO:0000259" key="7">
    <source>
        <dbReference type="PROSITE" id="PS51211"/>
    </source>
</evidence>
<name>A0A516KLL2_9CUCU</name>
<dbReference type="SMART" id="SM00638">
    <property type="entry name" value="LPD_N"/>
    <property type="match status" value="1"/>
</dbReference>
<sequence>MWSQIVLCLFVGLALASNDNPGWKTGKEYVYKIKGRTLASIEDISNQRSGFVYTATLRIQPITNGKLRAQIVDPQYDEIMGELPEWTASIPKEQHNWQPLKMSGRPFEVEMNNGIIVDLLLTKETPVWEANIIKSMVSQFQLDTTGSNDLKKKWHTLPHNEDDDNDAVFFTKEDTVTGNVETLYQIRPLPDHIVQGNPDEANYLDETKDGQVIEVLKHRNYSNTEELPAYSFGFEGLDWGKPASNKMGNILSRESTSRIVLTGSLKEFVIRKAVTINEIYVSPSLSDKKSAFVGSSVNATLVEIKAPGQPIPQVIRPVRMGNLVYSYEKPFSQSNVVRPKQQRQEEASSEEEADTSSNSLRDQLEQESRIHPKLAVRKPRSVPSSNDKFDYKQSSPKIREAPESPMLPLTMGYEGLSVKHGMNVVQEAQKWARKLGRAMVDTAGHQEEIVDMFASLVSLVRVMNEQEIEQYVEALYSNKPAGIERATWVVARDTVVYSGTSPALLVTKKWIETKKIQGMEASDALTALINSARHPTFAFVKTLFELVKLPKVQSQDILNDTALIQFTDLIRRVYINKEESKRRYPTKSFESFRTEEGELFIIHEVLPYLKEQLAKAMERDETHRIHVLVRSIGNTGTYRFLPIFEPFLEGKKPASQFQRLLMVLAMDKLVDVHPRTAQGILFRIYQNIGERREIRIAAVLQLMRSVPTPEMLQALASYTHLDSDVYVIATVKTAITTAANLKGEQFNRLREGAAAALPMLASHEFGLHDGGNYLRDYVVEELNKVYKSNMQVFPSEDSQLPKGIRYSLRRHMAGLKRRLVEVTAIVSSVENLVQVLSEQTTEYQRQEKEQKRHASEQARNKYSSQNIAKLLDLQPESDEVLEAFLLAQMGSQKGVISFDNRTIEGLTEVIRQMEDEYQRGKEINYYKLSTEEIAVAFPTETGIPFLFTYDRPSFIRIQGKVKASTQPKIAQKNGIQLPEEIKLEADLEIVSSIKIQGRSSFVAPFNHQQYFAGFDQHWQLNLPVSIEATVDTEKMDAEIGFRMQSSKKFNVVHWATRPYISKRAVTNLAPLSTLPETKIIVQDDVQEFKATFGKKSTGIALKVTMQHKREFVDSIALGTIFVEQNPLDIFQTLWDSNTVQHSFINVEYIPEESSIKKTVIRLSYEQEYFPQPKSNSPREWTLNENVPATQRQAEIMREASASIKNVDVASIDVAVEFKGQQNIKYIATGAVAKSNVDPKSRFMVSYKRISNGSPKPQEFHFDVKRSFPTRDTLNMEHALEMQPTGESKVNIRFGNTQEPLSKIAAHLQFNRTEEYVEFLKDLPMYKQCKEEMKQGNKQLPACLNMTMSANLLDAVNVTIKHENLKPTMIGIIERYFHALQAFSGPSAEIKNKDYELKENEITMKAHFHSDLYGLNVTVKTQKQKTIFSNIPVGEWTKQILVAHPDFSVPRRLISKMYNGDEGYVPTCVVDKTHINTFSNRTYPAEISKQWTLMLQYVAGNSHKNEQSLEEQLRRQVENYVVLVRQNQAIPTKKEFKILVSSNSTDFKIVEIDILPARERTLAKAEVRVNGQKIPVNERESYDVEDGYIQIFLLPNHEVKIEINNAFTVVADGSRVRISSDEGKFKNNILGLCGKFNGIEIEDFMTPQTCIAREPKDFVESMILEGSGKQARDTMRGQTKKCMDKKIPAYIDVITSRDYRVKQQYDKTKRCTYFQTRFVEDNKKTCFTIHPQPSCSSHCHPTRDLTKDIPVHCVHRHSPEAELWKKQIENISSPDLSGKEIHKTVQMSIPESCTN</sequence>
<dbReference type="PANTHER" id="PTHR23345:SF33">
    <property type="entry name" value="CROSSVEINLESS D"/>
    <property type="match status" value="1"/>
</dbReference>
<dbReference type="SUPFAM" id="SSF48431">
    <property type="entry name" value="Lipovitellin-phosvitin complex, superhelical domain"/>
    <property type="match status" value="1"/>
</dbReference>
<evidence type="ECO:0000256" key="6">
    <source>
        <dbReference type="SAM" id="SignalP"/>
    </source>
</evidence>
<keyword evidence="3" id="KW-1015">Disulfide bond</keyword>
<dbReference type="InterPro" id="IPR015816">
    <property type="entry name" value="Vitellinogen_b-sht_N"/>
</dbReference>
<evidence type="ECO:0000256" key="5">
    <source>
        <dbReference type="SAM" id="MobiDB-lite"/>
    </source>
</evidence>
<dbReference type="SMART" id="SM01169">
    <property type="entry name" value="DUF1943"/>
    <property type="match status" value="1"/>
</dbReference>
<accession>A0A516KLL2</accession>
<feature type="region of interest" description="Disordered" evidence="5">
    <location>
        <begin position="334"/>
        <end position="406"/>
    </location>
</feature>
<evidence type="ECO:0000256" key="4">
    <source>
        <dbReference type="PROSITE-ProRule" id="PRU00557"/>
    </source>
</evidence>
<dbReference type="InterPro" id="IPR011030">
    <property type="entry name" value="Lipovitellin_superhlx_dom"/>
</dbReference>
<feature type="chain" id="PRO_5021772785" evidence="6">
    <location>
        <begin position="17"/>
        <end position="1794"/>
    </location>
</feature>
<feature type="domain" description="VWFD" evidence="8">
    <location>
        <begin position="1465"/>
        <end position="1669"/>
    </location>
</feature>
<dbReference type="InterPro" id="IPR050733">
    <property type="entry name" value="Vitellogenin/Apolipophorin"/>
</dbReference>
<dbReference type="Gene3D" id="2.20.80.10">
    <property type="entry name" value="Lipovitellin-phosvitin complex, chain A, domain 4"/>
    <property type="match status" value="1"/>
</dbReference>
<dbReference type="InterPro" id="IPR015255">
    <property type="entry name" value="Vitellinogen_open_b-sht"/>
</dbReference>
<feature type="compositionally biased region" description="Basic and acidic residues" evidence="5">
    <location>
        <begin position="387"/>
        <end position="402"/>
    </location>
</feature>
<dbReference type="Gene3D" id="1.25.10.20">
    <property type="entry name" value="Vitellinogen, superhelical"/>
    <property type="match status" value="1"/>
</dbReference>
<proteinExistence type="evidence at transcript level"/>
<dbReference type="PROSITE" id="PS51233">
    <property type="entry name" value="VWFD"/>
    <property type="match status" value="1"/>
</dbReference>
<dbReference type="EMBL" id="MH423681">
    <property type="protein sequence ID" value="QDP42284.1"/>
    <property type="molecule type" value="mRNA"/>
</dbReference>
<dbReference type="GO" id="GO:0005319">
    <property type="term" value="F:lipid transporter activity"/>
    <property type="evidence" value="ECO:0007669"/>
    <property type="project" value="InterPro"/>
</dbReference>
<evidence type="ECO:0000313" key="9">
    <source>
        <dbReference type="EMBL" id="QDP42284.1"/>
    </source>
</evidence>
<dbReference type="FunFam" id="1.25.10.20:FF:000003">
    <property type="entry name" value="Vitellogenin C"/>
    <property type="match status" value="1"/>
</dbReference>
<feature type="signal peptide" evidence="6">
    <location>
        <begin position="1"/>
        <end position="16"/>
    </location>
</feature>
<keyword evidence="2" id="KW-0758">Storage protein</keyword>